<dbReference type="GO" id="GO:0006974">
    <property type="term" value="P:DNA damage response"/>
    <property type="evidence" value="ECO:0007669"/>
    <property type="project" value="TreeGrafter"/>
</dbReference>
<keyword evidence="2" id="KW-1185">Reference proteome</keyword>
<evidence type="ECO:0008006" key="3">
    <source>
        <dbReference type="Google" id="ProtNLM"/>
    </source>
</evidence>
<organism evidence="1 2">
    <name type="scientific">Geodermatophilus siccatus</name>
    <dbReference type="NCBI Taxonomy" id="1137991"/>
    <lineage>
        <taxon>Bacteria</taxon>
        <taxon>Bacillati</taxon>
        <taxon>Actinomycetota</taxon>
        <taxon>Actinomycetes</taxon>
        <taxon>Geodermatophilales</taxon>
        <taxon>Geodermatophilaceae</taxon>
        <taxon>Geodermatophilus</taxon>
    </lineage>
</organism>
<dbReference type="AlphaFoldDB" id="A0A1G9ZJL7"/>
<dbReference type="Proteomes" id="UP000198680">
    <property type="component" value="Unassembled WGS sequence"/>
</dbReference>
<dbReference type="Gene3D" id="3.30.70.2970">
    <property type="entry name" value="Protein of unknown function (DUF541), domain 2"/>
    <property type="match status" value="1"/>
</dbReference>
<dbReference type="InterPro" id="IPR007497">
    <property type="entry name" value="SIMPL/DUF541"/>
</dbReference>
<proteinExistence type="predicted"/>
<name>A0A1G9ZJL7_9ACTN</name>
<protein>
    <recommendedName>
        <fullName evidence="3">SIMPL domain-containing protein</fullName>
    </recommendedName>
</protein>
<sequence length="219" mass="23406">MSTPPAAPTVAVRGEWTAEVPPELARLRVAVGARSADRATALRDLARRVEEVRATLDASGAAVESVAASPLRVRPQFRDGRPRERVTGYVAGQHLTVVVVDPEVLGDLLVRLADRDMVELTGPEWALRPDSEVHRRARTEAVRDARRRAEEYAAAAGSRLTGLVEIADTGLSGGPVPVAPAAFLSGARQEALAFDVEPVPQTVHAAVEARFTLTQPDFG</sequence>
<evidence type="ECO:0000313" key="2">
    <source>
        <dbReference type="Proteomes" id="UP000198680"/>
    </source>
</evidence>
<dbReference type="Gene3D" id="3.30.110.170">
    <property type="entry name" value="Protein of unknown function (DUF541), domain 1"/>
    <property type="match status" value="1"/>
</dbReference>
<dbReference type="EMBL" id="FNHE01000014">
    <property type="protein sequence ID" value="SDN21520.1"/>
    <property type="molecule type" value="Genomic_DNA"/>
</dbReference>
<evidence type="ECO:0000313" key="1">
    <source>
        <dbReference type="EMBL" id="SDN21520.1"/>
    </source>
</evidence>
<dbReference type="PANTHER" id="PTHR34387">
    <property type="entry name" value="SLR1258 PROTEIN"/>
    <property type="match status" value="1"/>
</dbReference>
<dbReference type="InterPro" id="IPR052022">
    <property type="entry name" value="26kDa_periplasmic_antigen"/>
</dbReference>
<dbReference type="PANTHER" id="PTHR34387:SF2">
    <property type="entry name" value="SLR1258 PROTEIN"/>
    <property type="match status" value="1"/>
</dbReference>
<dbReference type="RefSeq" id="WP_091223259.1">
    <property type="nucleotide sequence ID" value="NZ_FNHE01000014.1"/>
</dbReference>
<dbReference type="Pfam" id="PF04402">
    <property type="entry name" value="SIMPL"/>
    <property type="match status" value="1"/>
</dbReference>
<dbReference type="OrthoDB" id="3689574at2"/>
<reference evidence="2" key="1">
    <citation type="submission" date="2016-10" db="EMBL/GenBank/DDBJ databases">
        <authorList>
            <person name="Varghese N."/>
            <person name="Submissions S."/>
        </authorList>
    </citation>
    <scope>NUCLEOTIDE SEQUENCE [LARGE SCALE GENOMIC DNA]</scope>
    <source>
        <strain evidence="2">DSM 45419</strain>
    </source>
</reference>
<accession>A0A1G9ZJL7</accession>
<dbReference type="STRING" id="1137991.SAMN05660642_04323"/>
<gene>
    <name evidence="1" type="ORF">SAMN05660642_04323</name>
</gene>